<evidence type="ECO:0000313" key="3">
    <source>
        <dbReference type="Proteomes" id="UP000466864"/>
    </source>
</evidence>
<organism evidence="2 3">
    <name type="scientific">Bilifractor porci</name>
    <dbReference type="NCBI Taxonomy" id="2606636"/>
    <lineage>
        <taxon>Bacteria</taxon>
        <taxon>Bacillati</taxon>
        <taxon>Bacillota</taxon>
        <taxon>Clostridia</taxon>
        <taxon>Lachnospirales</taxon>
        <taxon>Lachnospiraceae</taxon>
        <taxon>Bilifractor</taxon>
    </lineage>
</organism>
<dbReference type="Gene3D" id="2.60.120.260">
    <property type="entry name" value="Galactose-binding domain-like"/>
    <property type="match status" value="1"/>
</dbReference>
<dbReference type="AlphaFoldDB" id="A0A7X2P8T5"/>
<evidence type="ECO:0000256" key="1">
    <source>
        <dbReference type="SAM" id="SignalP"/>
    </source>
</evidence>
<dbReference type="PANTHER" id="PTHR36848:SF2">
    <property type="entry name" value="SECRETED PROTEIN"/>
    <property type="match status" value="1"/>
</dbReference>
<dbReference type="Proteomes" id="UP000466864">
    <property type="component" value="Unassembled WGS sequence"/>
</dbReference>
<reference evidence="2 3" key="1">
    <citation type="submission" date="2019-08" db="EMBL/GenBank/DDBJ databases">
        <title>In-depth cultivation of the pig gut microbiome towards novel bacterial diversity and tailored functional studies.</title>
        <authorList>
            <person name="Wylensek D."/>
            <person name="Hitch T.C.A."/>
            <person name="Clavel T."/>
        </authorList>
    </citation>
    <scope>NUCLEOTIDE SEQUENCE [LARGE SCALE GENOMIC DNA]</scope>
    <source>
        <strain evidence="2 3">Oil+RF-744-WCA-WT-13</strain>
    </source>
</reference>
<dbReference type="InterPro" id="IPR008979">
    <property type="entry name" value="Galactose-bd-like_sf"/>
</dbReference>
<comment type="caution">
    <text evidence="2">The sequence shown here is derived from an EMBL/GenBank/DDBJ whole genome shotgun (WGS) entry which is preliminary data.</text>
</comment>
<keyword evidence="1" id="KW-0732">Signal</keyword>
<name>A0A7X2P8T5_9FIRM</name>
<accession>A0A7X2P8T5</accession>
<dbReference type="EMBL" id="VUMV01000005">
    <property type="protein sequence ID" value="MST82190.1"/>
    <property type="molecule type" value="Genomic_DNA"/>
</dbReference>
<keyword evidence="3" id="KW-1185">Reference proteome</keyword>
<dbReference type="SUPFAM" id="SSF49785">
    <property type="entry name" value="Galactose-binding domain-like"/>
    <property type="match status" value="1"/>
</dbReference>
<protein>
    <submittedName>
        <fullName evidence="2">Uncharacterized protein</fullName>
    </submittedName>
</protein>
<proteinExistence type="predicted"/>
<sequence length="1122" mass="125990">MRKKKASAFLCTALCVAMISGCGTSGVQDVSSASASVSAGSAMKSASTITETAAAKQISEEYAEELTNEYKDPDREDQSYVRWWLPQASLTDKQLKEEVQEIYDAGFDGAELCMQTSDAPTDQYAYGSDMWSHKWKLLIEEFLDHNMSVSLTAGTNWATANVPGLDPDSQEASQVVAMGAEIVEPGQSITELPKPETMHDKATFIGAYAYKIEETGKGEYKSVPSKPWVQPVDYEKHIVDESTMQEITGIQQGDTVWDQKVNWTAPDGEVGENDAGKYYVVAYWQQGNYHTSEPSTETAYATNYFDKRGVEALKKFWEEHYLNDQELNEKIRQGDVMLFMDSIELNPTGGIIWYTDFIRDEFKKRKGYDILPYMFLLEGLPEVYAVFDVYTAPASGYNSTTDTAKSEKIVNDYLDVLTQLYEENMLKPLKEWFNSYGIKTRAQISYGRSFEITEPSAYVDYPEAENLQEYNQIDILRLHTAGAKLQNKTLSMETGGTLDPYTTTMQMRLKSVYGEYAAGFQKVVWHIWSATDSYGTDKTNWPGDMPMTPMAFDRWDNREPAYEEYDELNAHIGRIQHLMKEGNSRTDIGFIHNNWNQGLNSYGGRDNTVEHMNNMLAHMGVYYRSTELQDNGYTYDYLSPDLLDMDTVFFDEETKTIEPAGYKALVIYQKWLDPDGAKKILDWAKKGLPVVVMEGAARETPFNDGRDDELAETMAELEKLDNVKVAAINDADEGFDYFSHDTQGYDDDVYECMQELGVQPYCGYDGANHQILTQSREGSNGVRYLYAYNYCSDDYHQNSYIDSVKNESHGTECKTNLVLDGEYEPYVINAWTGETQLVANYEIRDGQTYVPIDIKYDDIALYAFRPMKEETLHATATTADSVVQKNGKLYAKAFSSGDYSTELSDGSTVETKAEVPDSYDITNWDVNVESWSKGDNLIIDEETIDGLKTVNSQYETKKTAINVKLDKLKTWNNIPEVGDKVSGTASYKATFNWDASKADGAVLDFGDSLVSTMEVWINGKKVGGDVSTNPSKSKTVIADGSTGREQYTGGISFKDPKADVSEYLKDGENTIEVKYSSTLGNVEIANGGAQAKEADWWGYDTSVEAYGPVQAVLHPYTLTSLT</sequence>
<dbReference type="PANTHER" id="PTHR36848">
    <property type="entry name" value="DNA-BINDING PROTEIN (PUTATIVE SECRETED PROTEIN)-RELATED"/>
    <property type="match status" value="1"/>
</dbReference>
<gene>
    <name evidence="2" type="ORF">FYJ60_07665</name>
</gene>
<dbReference type="RefSeq" id="WP_154458106.1">
    <property type="nucleotide sequence ID" value="NZ_VUMV01000005.1"/>
</dbReference>
<evidence type="ECO:0000313" key="2">
    <source>
        <dbReference type="EMBL" id="MST82190.1"/>
    </source>
</evidence>
<dbReference type="InterPro" id="IPR053161">
    <property type="entry name" value="Ulvan_degrading_GH"/>
</dbReference>
<feature type="signal peptide" evidence="1">
    <location>
        <begin position="1"/>
        <end position="25"/>
    </location>
</feature>
<dbReference type="PROSITE" id="PS51257">
    <property type="entry name" value="PROKAR_LIPOPROTEIN"/>
    <property type="match status" value="1"/>
</dbReference>
<feature type="chain" id="PRO_5038866638" evidence="1">
    <location>
        <begin position="26"/>
        <end position="1122"/>
    </location>
</feature>